<dbReference type="RefSeq" id="WP_320287882.1">
    <property type="nucleotide sequence ID" value="NZ_JAVIIW010000014.1"/>
</dbReference>
<dbReference type="EMBL" id="JAVIIW010000014">
    <property type="protein sequence ID" value="MDX8479543.1"/>
    <property type="molecule type" value="Genomic_DNA"/>
</dbReference>
<evidence type="ECO:0000313" key="4">
    <source>
        <dbReference type="Proteomes" id="UP001287059"/>
    </source>
</evidence>
<dbReference type="InterPro" id="IPR052169">
    <property type="entry name" value="CW_Biosynth-Accessory"/>
</dbReference>
<accession>A0ABU4XZN8</accession>
<keyword evidence="4" id="KW-1185">Reference proteome</keyword>
<dbReference type="PANTHER" id="PTHR33393">
    <property type="entry name" value="POLYGLUTAMINE SYNTHESIS ACCESSORY PROTEIN RV0574C-RELATED"/>
    <property type="match status" value="1"/>
</dbReference>
<reference evidence="3 4" key="1">
    <citation type="submission" date="2023-08" db="EMBL/GenBank/DDBJ databases">
        <title>Implementing the SeqCode for naming new Mesorhizobium species isolated from Vachellia karroo root nodules.</title>
        <authorList>
            <person name="Van Lill M."/>
        </authorList>
    </citation>
    <scope>NUCLEOTIDE SEQUENCE [LARGE SCALE GENOMIC DNA]</scope>
    <source>
        <strain evidence="3 4">VK24D</strain>
    </source>
</reference>
<evidence type="ECO:0000259" key="2">
    <source>
        <dbReference type="SMART" id="SM00854"/>
    </source>
</evidence>
<dbReference type="CDD" id="cd07381">
    <property type="entry name" value="MPP_CapA"/>
    <property type="match status" value="1"/>
</dbReference>
<proteinExistence type="inferred from homology"/>
<dbReference type="Gene3D" id="3.60.21.10">
    <property type="match status" value="1"/>
</dbReference>
<gene>
    <name evidence="3" type="ORF">RFN28_13785</name>
</gene>
<dbReference type="InterPro" id="IPR029052">
    <property type="entry name" value="Metallo-depent_PP-like"/>
</dbReference>
<feature type="domain" description="Capsule synthesis protein CapA" evidence="2">
    <location>
        <begin position="2"/>
        <end position="283"/>
    </location>
</feature>
<dbReference type="EC" id="3.1.-.-" evidence="3"/>
<dbReference type="Pfam" id="PF09587">
    <property type="entry name" value="PGA_cap"/>
    <property type="match status" value="1"/>
</dbReference>
<name>A0ABU4XZN8_9HYPH</name>
<sequence length="364" mass="40055">MRLFLCGDVMTGRGIDQIMPYPCEPILYEPHIRSALGYVKLAESHSGEIPRAVPFDYIWGDALDEIDRREPDLRIINLETSVTADGQPEPKGINYRMHPANVGCIAAADIDCCILANNHVADWGSAGLKNTLRAIQQAGLATAGAGLDADRAAAPAMLEGAPGKRLLVFAFACPSSGVPDHWAAATNRPGVNVLASLGENALTAVIRSIDRWRRPGDVVLVSVHWGPNWGYEVPAAHIRFAHGLIDSARVDVVHGHSSHHPLAIEVHAGKPILYGCGDFINDYEGIAGHEAYRPELSLAYFIDLDDVSHTRLRMEMVPFRMQKFRLVRASDVDAAWLSQTLDRECRRFERRVRLTDQSTLMLSV</sequence>
<organism evidence="3 4">
    <name type="scientific">Mesorhizobium album</name>
    <dbReference type="NCBI Taxonomy" id="3072314"/>
    <lineage>
        <taxon>Bacteria</taxon>
        <taxon>Pseudomonadati</taxon>
        <taxon>Pseudomonadota</taxon>
        <taxon>Alphaproteobacteria</taxon>
        <taxon>Hyphomicrobiales</taxon>
        <taxon>Phyllobacteriaceae</taxon>
        <taxon>Mesorhizobium</taxon>
    </lineage>
</organism>
<dbReference type="SMART" id="SM00854">
    <property type="entry name" value="PGA_cap"/>
    <property type="match status" value="1"/>
</dbReference>
<keyword evidence="3" id="KW-0378">Hydrolase</keyword>
<comment type="caution">
    <text evidence="3">The sequence shown here is derived from an EMBL/GenBank/DDBJ whole genome shotgun (WGS) entry which is preliminary data.</text>
</comment>
<dbReference type="SUPFAM" id="SSF56300">
    <property type="entry name" value="Metallo-dependent phosphatases"/>
    <property type="match status" value="1"/>
</dbReference>
<protein>
    <submittedName>
        <fullName evidence="3">CapA family protein</fullName>
        <ecNumber evidence="3">3.1.-.-</ecNumber>
    </submittedName>
</protein>
<comment type="similarity">
    <text evidence="1">Belongs to the CapA family.</text>
</comment>
<evidence type="ECO:0000313" key="3">
    <source>
        <dbReference type="EMBL" id="MDX8479543.1"/>
    </source>
</evidence>
<dbReference type="Proteomes" id="UP001287059">
    <property type="component" value="Unassembled WGS sequence"/>
</dbReference>
<dbReference type="PANTHER" id="PTHR33393:SF11">
    <property type="entry name" value="POLYGLUTAMINE SYNTHESIS ACCESSORY PROTEIN RV0574C-RELATED"/>
    <property type="match status" value="1"/>
</dbReference>
<dbReference type="GO" id="GO:0016787">
    <property type="term" value="F:hydrolase activity"/>
    <property type="evidence" value="ECO:0007669"/>
    <property type="project" value="UniProtKB-KW"/>
</dbReference>
<evidence type="ECO:0000256" key="1">
    <source>
        <dbReference type="ARBA" id="ARBA00005662"/>
    </source>
</evidence>
<dbReference type="InterPro" id="IPR019079">
    <property type="entry name" value="Capsule_synth_CapA"/>
</dbReference>